<accession>A0A9Q0G5Y9</accession>
<evidence type="ECO:0000259" key="6">
    <source>
        <dbReference type="PROSITE" id="PS51767"/>
    </source>
</evidence>
<keyword evidence="4" id="KW-1133">Transmembrane helix</keyword>
<dbReference type="FunFam" id="2.40.70.10:FF:000031">
    <property type="entry name" value="Aspartyl protease AED1"/>
    <property type="match status" value="1"/>
</dbReference>
<dbReference type="GO" id="GO:0008233">
    <property type="term" value="F:peptidase activity"/>
    <property type="evidence" value="ECO:0007669"/>
    <property type="project" value="UniProtKB-KW"/>
</dbReference>
<evidence type="ECO:0000256" key="3">
    <source>
        <dbReference type="ARBA" id="ARBA00022801"/>
    </source>
</evidence>
<dbReference type="PANTHER" id="PTHR47967:SF60">
    <property type="entry name" value="PROTEIN ASPARTIC PROTEASE IN GUARD CELL 1-LIKE"/>
    <property type="match status" value="1"/>
</dbReference>
<feature type="signal peptide" evidence="5">
    <location>
        <begin position="1"/>
        <end position="20"/>
    </location>
</feature>
<dbReference type="PANTHER" id="PTHR47967">
    <property type="entry name" value="OS07G0603500 PROTEIN-RELATED"/>
    <property type="match status" value="1"/>
</dbReference>
<evidence type="ECO:0000256" key="5">
    <source>
        <dbReference type="SAM" id="SignalP"/>
    </source>
</evidence>
<dbReference type="InterPro" id="IPR021109">
    <property type="entry name" value="Peptidase_aspartic_dom_sf"/>
</dbReference>
<protein>
    <recommendedName>
        <fullName evidence="6">Peptidase A1 domain-containing protein</fullName>
    </recommendedName>
</protein>
<dbReference type="SUPFAM" id="SSF50630">
    <property type="entry name" value="Acid proteases"/>
    <property type="match status" value="1"/>
</dbReference>
<keyword evidence="5" id="KW-0732">Signal</keyword>
<dbReference type="Gene3D" id="2.40.70.10">
    <property type="entry name" value="Acid Proteases"/>
    <property type="match status" value="2"/>
</dbReference>
<feature type="domain" description="Peptidase A1" evidence="6">
    <location>
        <begin position="90"/>
        <end position="428"/>
    </location>
</feature>
<evidence type="ECO:0000256" key="2">
    <source>
        <dbReference type="ARBA" id="ARBA00022670"/>
    </source>
</evidence>
<dbReference type="InterPro" id="IPR032861">
    <property type="entry name" value="TAXi_N"/>
</dbReference>
<comment type="caution">
    <text evidence="7">The sequence shown here is derived from an EMBL/GenBank/DDBJ whole genome shotgun (WGS) entry which is preliminary data.</text>
</comment>
<dbReference type="EMBL" id="JAKUCV010002020">
    <property type="protein sequence ID" value="KAJ4844204.1"/>
    <property type="molecule type" value="Genomic_DNA"/>
</dbReference>
<dbReference type="AlphaFoldDB" id="A0A9Q0G5Y9"/>
<evidence type="ECO:0000256" key="1">
    <source>
        <dbReference type="ARBA" id="ARBA00007447"/>
    </source>
</evidence>
<dbReference type="InterPro" id="IPR033121">
    <property type="entry name" value="PEPTIDASE_A1"/>
</dbReference>
<keyword evidence="3" id="KW-0378">Hydrolase</keyword>
<name>A0A9Q0G5Y9_9ROSI</name>
<gene>
    <name evidence="7" type="ORF">Tsubulata_045859</name>
</gene>
<keyword evidence="2" id="KW-0645">Protease</keyword>
<evidence type="ECO:0000313" key="7">
    <source>
        <dbReference type="EMBL" id="KAJ4844204.1"/>
    </source>
</evidence>
<evidence type="ECO:0000313" key="8">
    <source>
        <dbReference type="Proteomes" id="UP001141552"/>
    </source>
</evidence>
<dbReference type="GO" id="GO:0006508">
    <property type="term" value="P:proteolysis"/>
    <property type="evidence" value="ECO:0007669"/>
    <property type="project" value="UniProtKB-KW"/>
</dbReference>
<keyword evidence="4" id="KW-0472">Membrane</keyword>
<feature type="transmembrane region" description="Helical" evidence="4">
    <location>
        <begin position="453"/>
        <end position="469"/>
    </location>
</feature>
<evidence type="ECO:0000256" key="4">
    <source>
        <dbReference type="SAM" id="Phobius"/>
    </source>
</evidence>
<dbReference type="Pfam" id="PF14541">
    <property type="entry name" value="TAXi_C"/>
    <property type="match status" value="1"/>
</dbReference>
<keyword evidence="4" id="KW-0812">Transmembrane</keyword>
<reference evidence="7" key="2">
    <citation type="journal article" date="2023" name="Plants (Basel)">
        <title>Annotation of the Turnera subulata (Passifloraceae) Draft Genome Reveals the S-Locus Evolved after the Divergence of Turneroideae from Passifloroideae in a Stepwise Manner.</title>
        <authorList>
            <person name="Henning P.M."/>
            <person name="Roalson E.H."/>
            <person name="Mir W."/>
            <person name="McCubbin A.G."/>
            <person name="Shore J.S."/>
        </authorList>
    </citation>
    <scope>NUCLEOTIDE SEQUENCE</scope>
    <source>
        <strain evidence="7">F60SS</strain>
    </source>
</reference>
<feature type="chain" id="PRO_5040138139" description="Peptidase A1 domain-containing protein" evidence="5">
    <location>
        <begin position="21"/>
        <end position="470"/>
    </location>
</feature>
<comment type="similarity">
    <text evidence="1">Belongs to the peptidase A1 family.</text>
</comment>
<keyword evidence="8" id="KW-1185">Reference proteome</keyword>
<dbReference type="OrthoDB" id="2747330at2759"/>
<sequence length="470" mass="51370">MSEIMLVLAIVVGLIFPTNPLGLINSTQDSLFQSEKIDLFHITQLQHAYHMSLSSRLERDKRRVDTVSQTLAGEPSINVGVDLMSNPPEYVVRLGVGSPPIYQYMLIDMGTNLPWIQCQPCPNCYHQVSPIYDPKNSSTYQEVSCESTKCLLLDNQTCKEQQCRYTLSYQDNSLAEGVLALETFTLGNAKVPNIAFGCGHENKGTFVNFAGILGLGSGDMSFIGQLSGKAAGSFSFCLADPGAATRGWLQIGRDEAIPSGVAWTPMMHNLRTKHPLYYYVGLSGISVGRTKVPIPEPVFQLNRKGKGGVIVDTGIMITTFPEVAYNTFRDAFLAEMKQFTRTHGVGQLDTCFDVGSFPWLSVPNVSFHFTSGVTLALTSRNILVQVDRSTVLCLAFAPAPDDLSVIGNIALKGIQITIDSKKGRIGFGPKTCASPLLNWNRITNASGRSKNNINVFLMAAVLISLYYLLV</sequence>
<dbReference type="PROSITE" id="PS51767">
    <property type="entry name" value="PEPTIDASE_A1"/>
    <property type="match status" value="1"/>
</dbReference>
<reference evidence="7" key="1">
    <citation type="submission" date="2022-02" db="EMBL/GenBank/DDBJ databases">
        <authorList>
            <person name="Henning P.M."/>
            <person name="McCubbin A.G."/>
            <person name="Shore J.S."/>
        </authorList>
    </citation>
    <scope>NUCLEOTIDE SEQUENCE</scope>
    <source>
        <strain evidence="7">F60SS</strain>
        <tissue evidence="7">Leaves</tissue>
    </source>
</reference>
<organism evidence="7 8">
    <name type="scientific">Turnera subulata</name>
    <dbReference type="NCBI Taxonomy" id="218843"/>
    <lineage>
        <taxon>Eukaryota</taxon>
        <taxon>Viridiplantae</taxon>
        <taxon>Streptophyta</taxon>
        <taxon>Embryophyta</taxon>
        <taxon>Tracheophyta</taxon>
        <taxon>Spermatophyta</taxon>
        <taxon>Magnoliopsida</taxon>
        <taxon>eudicotyledons</taxon>
        <taxon>Gunneridae</taxon>
        <taxon>Pentapetalae</taxon>
        <taxon>rosids</taxon>
        <taxon>fabids</taxon>
        <taxon>Malpighiales</taxon>
        <taxon>Passifloraceae</taxon>
        <taxon>Turnera</taxon>
    </lineage>
</organism>
<dbReference type="InterPro" id="IPR032799">
    <property type="entry name" value="TAXi_C"/>
</dbReference>
<proteinExistence type="inferred from homology"/>
<dbReference type="InterPro" id="IPR051708">
    <property type="entry name" value="Plant_Aspart_Prot_A1"/>
</dbReference>
<dbReference type="Pfam" id="PF14543">
    <property type="entry name" value="TAXi_N"/>
    <property type="match status" value="1"/>
</dbReference>
<dbReference type="Proteomes" id="UP001141552">
    <property type="component" value="Unassembled WGS sequence"/>
</dbReference>